<feature type="transmembrane region" description="Helical" evidence="1">
    <location>
        <begin position="127"/>
        <end position="153"/>
    </location>
</feature>
<dbReference type="PROSITE" id="PS51257">
    <property type="entry name" value="PROKAR_LIPOPROTEIN"/>
    <property type="match status" value="1"/>
</dbReference>
<evidence type="ECO:0000256" key="1">
    <source>
        <dbReference type="SAM" id="Phobius"/>
    </source>
</evidence>
<feature type="transmembrane region" description="Helical" evidence="1">
    <location>
        <begin position="165"/>
        <end position="186"/>
    </location>
</feature>
<comment type="caution">
    <text evidence="2">The sequence shown here is derived from an EMBL/GenBank/DDBJ whole genome shotgun (WGS) entry which is preliminary data.</text>
</comment>
<feature type="transmembrane region" description="Helical" evidence="1">
    <location>
        <begin position="53"/>
        <end position="71"/>
    </location>
</feature>
<feature type="transmembrane region" description="Helical" evidence="1">
    <location>
        <begin position="83"/>
        <end position="107"/>
    </location>
</feature>
<organism evidence="2 3">
    <name type="scientific">Variovorax rhizosphaerae</name>
    <dbReference type="NCBI Taxonomy" id="1836200"/>
    <lineage>
        <taxon>Bacteria</taxon>
        <taxon>Pseudomonadati</taxon>
        <taxon>Pseudomonadota</taxon>
        <taxon>Betaproteobacteria</taxon>
        <taxon>Burkholderiales</taxon>
        <taxon>Comamonadaceae</taxon>
        <taxon>Variovorax</taxon>
    </lineage>
</organism>
<name>A0ABU8WQK1_9BURK</name>
<keyword evidence="1" id="KW-1133">Transmembrane helix</keyword>
<accession>A0ABU8WQK1</accession>
<keyword evidence="3" id="KW-1185">Reference proteome</keyword>
<gene>
    <name evidence="2" type="ORF">WKW82_24325</name>
</gene>
<keyword evidence="1" id="KW-0472">Membrane</keyword>
<dbReference type="RefSeq" id="WP_340344918.1">
    <property type="nucleotide sequence ID" value="NZ_JBBKZT010000012.1"/>
</dbReference>
<reference evidence="2 3" key="1">
    <citation type="submission" date="2024-03" db="EMBL/GenBank/DDBJ databases">
        <title>Novel species of the genus Variovorax.</title>
        <authorList>
            <person name="Liu Q."/>
            <person name="Xin Y.-H."/>
        </authorList>
    </citation>
    <scope>NUCLEOTIDE SEQUENCE [LARGE SCALE GENOMIC DNA]</scope>
    <source>
        <strain evidence="2 3">KACC 18900</strain>
    </source>
</reference>
<sequence>MNLRTLHKTSAIIVGAFACLHLANHLVSLAGVQEHIAFMERARGIYRQPAVEAILLFCVAFQIGSGFWLLLRGWMNRRGAVAWLQALSGAVLAGFLLIHVGAVLYARGVLDLDTTFYFSAAGFHIPLYPFFFVPYYFFAVLALFTHIACAVFWHMQSASLRARQLALVLPMLVGTVVSSLLVLSLAGKIQPVEVPAKYKASYPALFTSSP</sequence>
<evidence type="ECO:0000313" key="3">
    <source>
        <dbReference type="Proteomes" id="UP001385892"/>
    </source>
</evidence>
<dbReference type="Proteomes" id="UP001385892">
    <property type="component" value="Unassembled WGS sequence"/>
</dbReference>
<evidence type="ECO:0000313" key="2">
    <source>
        <dbReference type="EMBL" id="MEJ8849795.1"/>
    </source>
</evidence>
<dbReference type="EMBL" id="JBBKZT010000012">
    <property type="protein sequence ID" value="MEJ8849795.1"/>
    <property type="molecule type" value="Genomic_DNA"/>
</dbReference>
<proteinExistence type="predicted"/>
<protein>
    <submittedName>
        <fullName evidence="2">Uncharacterized protein</fullName>
    </submittedName>
</protein>
<keyword evidence="1" id="KW-0812">Transmembrane</keyword>